<dbReference type="PRINTS" id="PR01626">
    <property type="entry name" value="LCACHANNELB"/>
</dbReference>
<dbReference type="EMBL" id="CAJGYM010000047">
    <property type="protein sequence ID" value="CAD6194756.1"/>
    <property type="molecule type" value="Genomic_DNA"/>
</dbReference>
<dbReference type="PANTHER" id="PTHR11824">
    <property type="entry name" value="VOLTAGE-DEPENDENT CALCIUM CHANNEL BETA SUBUNIT"/>
    <property type="match status" value="1"/>
</dbReference>
<feature type="region of interest" description="Disordered" evidence="1">
    <location>
        <begin position="1"/>
        <end position="51"/>
    </location>
</feature>
<feature type="compositionally biased region" description="Basic residues" evidence="1">
    <location>
        <begin position="8"/>
        <end position="35"/>
    </location>
</feature>
<evidence type="ECO:0000256" key="1">
    <source>
        <dbReference type="SAM" id="MobiDB-lite"/>
    </source>
</evidence>
<sequence length="394" mass="44393">MDKSNQNQKRRRGGGGRPKTHSVGSGRRKAPSHHRSACDHLPSAGPSSMHSAAREHFQAYLNAYKYSTREQGTPLVHNSAADDKWKKHRAHRAAVQALRDVKDVPAAFAVQAQRDYDGSLDQKTPLKEAVISFAAQEFIHIHLRYNDYWWIGRLVKVGSPFGFVPTPRRLAGYMVSEVEESPAQGKEKDIWEPPCPYTVVPSTRPIVLLGPTSPNSRLTQLLHLALREEILKHFGDQIRYLKSDIGNGSGAPGRERSSRHPTRWLREGFRTARENREDDEQREVETMWRLTSRLHLLLLDSPNIHTPDDVQHLPLAPIFFLIRVSDSNILLRLLRQTNSSRVAHEIEVANTLMNMNDDRVGDDGKKDEEADEDVVANVGPVHGGVSPRLGSENL</sequence>
<dbReference type="SUPFAM" id="SSF50044">
    <property type="entry name" value="SH3-domain"/>
    <property type="match status" value="1"/>
</dbReference>
<dbReference type="Proteomes" id="UP000835052">
    <property type="component" value="Unassembled WGS sequence"/>
</dbReference>
<protein>
    <recommendedName>
        <fullName evidence="4">SH3 domain-containing protein</fullName>
    </recommendedName>
</protein>
<organism evidence="2 3">
    <name type="scientific">Caenorhabditis auriculariae</name>
    <dbReference type="NCBI Taxonomy" id="2777116"/>
    <lineage>
        <taxon>Eukaryota</taxon>
        <taxon>Metazoa</taxon>
        <taxon>Ecdysozoa</taxon>
        <taxon>Nematoda</taxon>
        <taxon>Chromadorea</taxon>
        <taxon>Rhabditida</taxon>
        <taxon>Rhabditina</taxon>
        <taxon>Rhabditomorpha</taxon>
        <taxon>Rhabditoidea</taxon>
        <taxon>Rhabditidae</taxon>
        <taxon>Peloderinae</taxon>
        <taxon>Caenorhabditis</taxon>
    </lineage>
</organism>
<dbReference type="InterPro" id="IPR036028">
    <property type="entry name" value="SH3-like_dom_sf"/>
</dbReference>
<dbReference type="GO" id="GO:0005891">
    <property type="term" value="C:voltage-gated calcium channel complex"/>
    <property type="evidence" value="ECO:0007669"/>
    <property type="project" value="InterPro"/>
</dbReference>
<dbReference type="Gene3D" id="3.40.50.300">
    <property type="entry name" value="P-loop containing nucleotide triphosphate hydrolases"/>
    <property type="match status" value="1"/>
</dbReference>
<feature type="region of interest" description="Disordered" evidence="1">
    <location>
        <begin position="355"/>
        <end position="394"/>
    </location>
</feature>
<reference evidence="2" key="1">
    <citation type="submission" date="2020-10" db="EMBL/GenBank/DDBJ databases">
        <authorList>
            <person name="Kikuchi T."/>
        </authorList>
    </citation>
    <scope>NUCLEOTIDE SEQUENCE</scope>
    <source>
        <strain evidence="2">NKZ352</strain>
    </source>
</reference>
<comment type="caution">
    <text evidence="2">The sequence shown here is derived from an EMBL/GenBank/DDBJ whole genome shotgun (WGS) entry which is preliminary data.</text>
</comment>
<keyword evidence="3" id="KW-1185">Reference proteome</keyword>
<evidence type="ECO:0000313" key="3">
    <source>
        <dbReference type="Proteomes" id="UP000835052"/>
    </source>
</evidence>
<name>A0A8S1HDJ3_9PELO</name>
<gene>
    <name evidence="2" type="ORF">CAUJ_LOCUS10675</name>
</gene>
<dbReference type="GO" id="GO:0005245">
    <property type="term" value="F:voltage-gated calcium channel activity"/>
    <property type="evidence" value="ECO:0007669"/>
    <property type="project" value="InterPro"/>
</dbReference>
<dbReference type="SUPFAM" id="SSF52540">
    <property type="entry name" value="P-loop containing nucleoside triphosphate hydrolases"/>
    <property type="match status" value="1"/>
</dbReference>
<dbReference type="Gene3D" id="2.30.30.40">
    <property type="entry name" value="SH3 Domains"/>
    <property type="match status" value="1"/>
</dbReference>
<dbReference type="AlphaFoldDB" id="A0A8S1HDJ3"/>
<evidence type="ECO:0000313" key="2">
    <source>
        <dbReference type="EMBL" id="CAD6194756.1"/>
    </source>
</evidence>
<proteinExistence type="predicted"/>
<feature type="compositionally biased region" description="Basic and acidic residues" evidence="1">
    <location>
        <begin position="356"/>
        <end position="368"/>
    </location>
</feature>
<dbReference type="OrthoDB" id="5962384at2759"/>
<dbReference type="InterPro" id="IPR027417">
    <property type="entry name" value="P-loop_NTPase"/>
</dbReference>
<evidence type="ECO:0008006" key="4">
    <source>
        <dbReference type="Google" id="ProtNLM"/>
    </source>
</evidence>
<accession>A0A8S1HDJ3</accession>
<dbReference type="InterPro" id="IPR000584">
    <property type="entry name" value="VDCC_L_bsu"/>
</dbReference>